<evidence type="ECO:0000313" key="3">
    <source>
        <dbReference type="Proteomes" id="UP000727407"/>
    </source>
</evidence>
<dbReference type="InterPro" id="IPR003877">
    <property type="entry name" value="SPRY_dom"/>
</dbReference>
<dbReference type="InterPro" id="IPR001870">
    <property type="entry name" value="B30.2/SPRY"/>
</dbReference>
<dbReference type="AlphaFoldDB" id="A0A8J4T607"/>
<dbReference type="InterPro" id="IPR050143">
    <property type="entry name" value="TRIM/RBCC"/>
</dbReference>
<dbReference type="InterPro" id="IPR013320">
    <property type="entry name" value="ConA-like_dom_sf"/>
</dbReference>
<dbReference type="InterPro" id="IPR043136">
    <property type="entry name" value="B30.2/SPRY_sf"/>
</dbReference>
<reference evidence="2" key="1">
    <citation type="submission" date="2020-07" db="EMBL/GenBank/DDBJ databases">
        <title>Clarias magur genome sequencing, assembly and annotation.</title>
        <authorList>
            <person name="Kushwaha B."/>
            <person name="Kumar R."/>
            <person name="Das P."/>
            <person name="Joshi C.G."/>
            <person name="Kumar D."/>
            <person name="Nagpure N.S."/>
            <person name="Pandey M."/>
            <person name="Agarwal S."/>
            <person name="Srivastava S."/>
            <person name="Singh M."/>
            <person name="Sahoo L."/>
            <person name="Jayasankar P."/>
            <person name="Meher P.K."/>
            <person name="Koringa P.G."/>
            <person name="Iquebal M.A."/>
            <person name="Das S.P."/>
            <person name="Bit A."/>
            <person name="Patnaik S."/>
            <person name="Patel N."/>
            <person name="Shah T.M."/>
            <person name="Hinsu A."/>
            <person name="Jena J.K."/>
        </authorList>
    </citation>
    <scope>NUCLEOTIDE SEQUENCE</scope>
    <source>
        <strain evidence="2">CIFAMagur01</strain>
        <tissue evidence="2">Testis</tissue>
    </source>
</reference>
<dbReference type="PROSITE" id="PS50188">
    <property type="entry name" value="B302_SPRY"/>
    <property type="match status" value="1"/>
</dbReference>
<keyword evidence="3" id="KW-1185">Reference proteome</keyword>
<proteinExistence type="predicted"/>
<dbReference type="PANTHER" id="PTHR24103">
    <property type="entry name" value="E3 UBIQUITIN-PROTEIN LIGASE TRIM"/>
    <property type="match status" value="1"/>
</dbReference>
<feature type="non-terminal residue" evidence="2">
    <location>
        <position position="75"/>
    </location>
</feature>
<gene>
    <name evidence="2" type="ORF">DAT39_021236</name>
</gene>
<dbReference type="SUPFAM" id="SSF49899">
    <property type="entry name" value="Concanavalin A-like lectins/glucanases"/>
    <property type="match status" value="1"/>
</dbReference>
<dbReference type="PRINTS" id="PR01407">
    <property type="entry name" value="BUTYPHLNCDUF"/>
</dbReference>
<dbReference type="Proteomes" id="UP000727407">
    <property type="component" value="Unassembled WGS sequence"/>
</dbReference>
<organism evidence="2 3">
    <name type="scientific">Clarias magur</name>
    <name type="common">Asian catfish</name>
    <name type="synonym">Macropteronotus magur</name>
    <dbReference type="NCBI Taxonomy" id="1594786"/>
    <lineage>
        <taxon>Eukaryota</taxon>
        <taxon>Metazoa</taxon>
        <taxon>Chordata</taxon>
        <taxon>Craniata</taxon>
        <taxon>Vertebrata</taxon>
        <taxon>Euteleostomi</taxon>
        <taxon>Actinopterygii</taxon>
        <taxon>Neopterygii</taxon>
        <taxon>Teleostei</taxon>
        <taxon>Ostariophysi</taxon>
        <taxon>Siluriformes</taxon>
        <taxon>Clariidae</taxon>
        <taxon>Clarias</taxon>
    </lineage>
</organism>
<evidence type="ECO:0000313" key="2">
    <source>
        <dbReference type="EMBL" id="KAF5889058.1"/>
    </source>
</evidence>
<comment type="caution">
    <text evidence="2">The sequence shown here is derived from an EMBL/GenBank/DDBJ whole genome shotgun (WGS) entry which is preliminary data.</text>
</comment>
<accession>A0A8J4T607</accession>
<dbReference type="OrthoDB" id="6105938at2759"/>
<dbReference type="EMBL" id="QNUK01000871">
    <property type="protein sequence ID" value="KAF5889058.1"/>
    <property type="molecule type" value="Genomic_DNA"/>
</dbReference>
<feature type="domain" description="B30.2/SPRY" evidence="1">
    <location>
        <begin position="1"/>
        <end position="75"/>
    </location>
</feature>
<dbReference type="Gene3D" id="2.60.120.920">
    <property type="match status" value="1"/>
</dbReference>
<name>A0A8J4T607_CLAMG</name>
<evidence type="ECO:0000259" key="1">
    <source>
        <dbReference type="PROSITE" id="PS50188"/>
    </source>
</evidence>
<sequence length="75" mass="8898">MRENINRKEWITARPQNGFWAMLLKNENEYWALADPPVRLTLTEKVVKVGVFVDYEKGLVSFYDVESRSHIYSFT</sequence>
<protein>
    <submittedName>
        <fullName evidence="2">E3 ubiquitin-protein ligase TRIM39-like</fullName>
    </submittedName>
</protein>
<dbReference type="Pfam" id="PF00622">
    <property type="entry name" value="SPRY"/>
    <property type="match status" value="1"/>
</dbReference>
<dbReference type="InterPro" id="IPR003879">
    <property type="entry name" value="Butyrophylin_SPRY"/>
</dbReference>